<dbReference type="OrthoDB" id="10250002at2759"/>
<dbReference type="InterPro" id="IPR015947">
    <property type="entry name" value="PUA-like_sf"/>
</dbReference>
<dbReference type="Pfam" id="PF01472">
    <property type="entry name" value="PUA"/>
    <property type="match status" value="1"/>
</dbReference>
<dbReference type="Gene3D" id="2.30.130.10">
    <property type="entry name" value="PUA domain"/>
    <property type="match status" value="1"/>
</dbReference>
<evidence type="ECO:0000313" key="2">
    <source>
        <dbReference type="EMBL" id="OMJ85324.1"/>
    </source>
</evidence>
<dbReference type="EMBL" id="MPUH01000240">
    <property type="protein sequence ID" value="OMJ85324.1"/>
    <property type="molecule type" value="Genomic_DNA"/>
</dbReference>
<comment type="caution">
    <text evidence="2">The sequence shown here is derived from an EMBL/GenBank/DDBJ whole genome shotgun (WGS) entry which is preliminary data.</text>
</comment>
<dbReference type="GO" id="GO:0003723">
    <property type="term" value="F:RNA binding"/>
    <property type="evidence" value="ECO:0007669"/>
    <property type="project" value="InterPro"/>
</dbReference>
<dbReference type="PANTHER" id="PTHR23127:SF0">
    <property type="entry name" value="H_ACA RIBONUCLEOPROTEIN COMPLEX SUBUNIT DKC1"/>
    <property type="match status" value="1"/>
</dbReference>
<feature type="domain" description="PUA" evidence="1">
    <location>
        <begin position="16"/>
        <end position="73"/>
    </location>
</feature>
<keyword evidence="3" id="KW-1185">Reference proteome</keyword>
<dbReference type="CDD" id="cd21148">
    <property type="entry name" value="PUA_Cbf5"/>
    <property type="match status" value="1"/>
</dbReference>
<evidence type="ECO:0000313" key="3">
    <source>
        <dbReference type="Proteomes" id="UP000187209"/>
    </source>
</evidence>
<accession>A0A1R2C8I2</accession>
<sequence length="102" mass="11285">MNSCQRFFSQCDLLWSKLMISGVLKYADNIENGKEMVLIIAKGEAIVLSIAGMTIAVISDCDHGVVAKIKRVIMDHGDLVLKLLKKTNDSCWSPRSIRSSSQ</sequence>
<dbReference type="AlphaFoldDB" id="A0A1R2C8I2"/>
<gene>
    <name evidence="2" type="ORF">SteCoe_13357</name>
</gene>
<dbReference type="GO" id="GO:1990481">
    <property type="term" value="P:mRNA pseudouridine synthesis"/>
    <property type="evidence" value="ECO:0007669"/>
    <property type="project" value="TreeGrafter"/>
</dbReference>
<dbReference type="SUPFAM" id="SSF88697">
    <property type="entry name" value="PUA domain-like"/>
    <property type="match status" value="1"/>
</dbReference>
<evidence type="ECO:0000259" key="1">
    <source>
        <dbReference type="Pfam" id="PF01472"/>
    </source>
</evidence>
<protein>
    <recommendedName>
        <fullName evidence="1">PUA domain-containing protein</fullName>
    </recommendedName>
</protein>
<dbReference type="InterPro" id="IPR004802">
    <property type="entry name" value="tRNA_PsdUridine_synth_B_fam"/>
</dbReference>
<name>A0A1R2C8I2_9CILI</name>
<dbReference type="InterPro" id="IPR036974">
    <property type="entry name" value="PUA_sf"/>
</dbReference>
<organism evidence="2 3">
    <name type="scientific">Stentor coeruleus</name>
    <dbReference type="NCBI Taxonomy" id="5963"/>
    <lineage>
        <taxon>Eukaryota</taxon>
        <taxon>Sar</taxon>
        <taxon>Alveolata</taxon>
        <taxon>Ciliophora</taxon>
        <taxon>Postciliodesmatophora</taxon>
        <taxon>Heterotrichea</taxon>
        <taxon>Heterotrichida</taxon>
        <taxon>Stentoridae</taxon>
        <taxon>Stentor</taxon>
    </lineage>
</organism>
<dbReference type="PANTHER" id="PTHR23127">
    <property type="entry name" value="CENTROMERE/MICROTUBULE BINDING PROTEIN CBF5"/>
    <property type="match status" value="1"/>
</dbReference>
<dbReference type="GO" id="GO:0031429">
    <property type="term" value="C:box H/ACA snoRNP complex"/>
    <property type="evidence" value="ECO:0007669"/>
    <property type="project" value="TreeGrafter"/>
</dbReference>
<dbReference type="PROSITE" id="PS50890">
    <property type="entry name" value="PUA"/>
    <property type="match status" value="1"/>
</dbReference>
<dbReference type="GO" id="GO:0031118">
    <property type="term" value="P:rRNA pseudouridine synthesis"/>
    <property type="evidence" value="ECO:0007669"/>
    <property type="project" value="TreeGrafter"/>
</dbReference>
<dbReference type="GO" id="GO:0000495">
    <property type="term" value="P:box H/ACA sno(s)RNA 3'-end processing"/>
    <property type="evidence" value="ECO:0007669"/>
    <property type="project" value="TreeGrafter"/>
</dbReference>
<dbReference type="GO" id="GO:0009982">
    <property type="term" value="F:pseudouridine synthase activity"/>
    <property type="evidence" value="ECO:0007669"/>
    <property type="project" value="TreeGrafter"/>
</dbReference>
<dbReference type="Proteomes" id="UP000187209">
    <property type="component" value="Unassembled WGS sequence"/>
</dbReference>
<proteinExistence type="predicted"/>
<reference evidence="2 3" key="1">
    <citation type="submission" date="2016-11" db="EMBL/GenBank/DDBJ databases">
        <title>The macronuclear genome of Stentor coeruleus: a giant cell with tiny introns.</title>
        <authorList>
            <person name="Slabodnick M."/>
            <person name="Ruby J.G."/>
            <person name="Reiff S.B."/>
            <person name="Swart E.C."/>
            <person name="Gosai S."/>
            <person name="Prabakaran S."/>
            <person name="Witkowska E."/>
            <person name="Larue G.E."/>
            <person name="Fisher S."/>
            <person name="Freeman R.M."/>
            <person name="Gunawardena J."/>
            <person name="Chu W."/>
            <person name="Stover N.A."/>
            <person name="Gregory B.D."/>
            <person name="Nowacki M."/>
            <person name="Derisi J."/>
            <person name="Roy S.W."/>
            <person name="Marshall W.F."/>
            <person name="Sood P."/>
        </authorList>
    </citation>
    <scope>NUCLEOTIDE SEQUENCE [LARGE SCALE GENOMIC DNA]</scope>
    <source>
        <strain evidence="2">WM001</strain>
    </source>
</reference>
<dbReference type="GO" id="GO:0031120">
    <property type="term" value="P:snRNA pseudouridine synthesis"/>
    <property type="evidence" value="ECO:0007669"/>
    <property type="project" value="TreeGrafter"/>
</dbReference>
<dbReference type="InterPro" id="IPR002478">
    <property type="entry name" value="PUA"/>
</dbReference>